<comment type="subcellular location">
    <subcellularLocation>
        <location evidence="1">Cell membrane</location>
        <topology evidence="1">Single-pass membrane protein</topology>
    </subcellularLocation>
</comment>
<evidence type="ECO:0000256" key="6">
    <source>
        <dbReference type="ARBA" id="ARBA00022801"/>
    </source>
</evidence>
<keyword evidence="3" id="KW-1003">Cell membrane</keyword>
<dbReference type="PANTHER" id="PTHR40765">
    <property type="entry name" value="ESX-2 SECRETION SYSTEM ATPASE ECCB2"/>
    <property type="match status" value="1"/>
</dbReference>
<accession>A0A7D6ZC40</accession>
<protein>
    <submittedName>
        <fullName evidence="11">Type VII secretion protein EccB</fullName>
    </submittedName>
</protein>
<name>A0A7D6ZC40_9NOCA</name>
<evidence type="ECO:0000256" key="2">
    <source>
        <dbReference type="ARBA" id="ARBA00008149"/>
    </source>
</evidence>
<dbReference type="Proteomes" id="UP000515512">
    <property type="component" value="Chromosome"/>
</dbReference>
<keyword evidence="12" id="KW-1185">Reference proteome</keyword>
<evidence type="ECO:0000256" key="4">
    <source>
        <dbReference type="ARBA" id="ARBA00022692"/>
    </source>
</evidence>
<dbReference type="PANTHER" id="PTHR40765:SF2">
    <property type="entry name" value="ESX-2 SECRETION SYSTEM ATPASE ECCB2"/>
    <property type="match status" value="1"/>
</dbReference>
<organism evidence="11 12">
    <name type="scientific">Nocardia huaxiensis</name>
    <dbReference type="NCBI Taxonomy" id="2755382"/>
    <lineage>
        <taxon>Bacteria</taxon>
        <taxon>Bacillati</taxon>
        <taxon>Actinomycetota</taxon>
        <taxon>Actinomycetes</taxon>
        <taxon>Mycobacteriales</taxon>
        <taxon>Nocardiaceae</taxon>
        <taxon>Nocardia</taxon>
    </lineage>
</organism>
<sequence>MPAQLTTRAQVNGYRFLLRRLDHALVRRDVRMLHDPMRSQLRSLMVGAVLGVLVVAGAAIMAFLRPQGAIGDAKIVMGKDSGALYVFYTDKQTKETRLHPVLNLASARLISGSAENPTSVKDSKLTSQPRGALLGIPGAPAALPGTAQSDRSDWTLCDTAELSITGSAAASTGVRTTVLATEPELSDRIRAFTREEAVLAKRGDKTYLLYDGKRAEVDPNDSVIARALGLIGLRPRPVSTGLLDAAVPVQPLTLPTVPEAGRPGPGKLSEVPVGGIVSVAGVGRDAASTLYVVLADGVQRIGDFTAEVLRTANSQGMREIKDVPPDVLTGMPVLHSLPLDHFPAVAPRILRADDSPVTCLNWSKQHTSDAGEVDGEAGRATLTFFAGTRLPLPDSAAPVPLATADGVGDRIDAAYLRPGSGEYLQTTGTAPGSPRLGSLFYVAENGIRYGVPDAATGELLGLGKKPRPAPWGIVGQLVPGPTLSKQEALVAHDALPTGF</sequence>
<evidence type="ECO:0000256" key="10">
    <source>
        <dbReference type="SAM" id="Phobius"/>
    </source>
</evidence>
<dbReference type="InterPro" id="IPR007795">
    <property type="entry name" value="T7SS_EccB"/>
</dbReference>
<dbReference type="GO" id="GO:0005886">
    <property type="term" value="C:plasma membrane"/>
    <property type="evidence" value="ECO:0007669"/>
    <property type="project" value="UniProtKB-SubCell"/>
</dbReference>
<evidence type="ECO:0000256" key="9">
    <source>
        <dbReference type="ARBA" id="ARBA00023136"/>
    </source>
</evidence>
<dbReference type="Gene3D" id="2.40.50.910">
    <property type="entry name" value="Type VII secretion system EccB, repeat 3 domain"/>
    <property type="match status" value="1"/>
</dbReference>
<evidence type="ECO:0000256" key="5">
    <source>
        <dbReference type="ARBA" id="ARBA00022741"/>
    </source>
</evidence>
<dbReference type="NCBIfam" id="TIGR03919">
    <property type="entry name" value="T7SS_EccB"/>
    <property type="match status" value="1"/>
</dbReference>
<dbReference type="AlphaFoldDB" id="A0A7D6ZC40"/>
<keyword evidence="6" id="KW-0378">Hydrolase</keyword>
<dbReference type="Gene3D" id="3.30.2390.20">
    <property type="entry name" value="Type VII secretion system EccB, repeat 1 domain"/>
    <property type="match status" value="1"/>
</dbReference>
<dbReference type="InterPro" id="IPR042485">
    <property type="entry name" value="T7SS_EccB_R3"/>
</dbReference>
<gene>
    <name evidence="11" type="primary">eccB</name>
    <name evidence="11" type="ORF">H0264_06050</name>
</gene>
<dbReference type="InterPro" id="IPR044857">
    <property type="entry name" value="T7SS_EccB_R1"/>
</dbReference>
<dbReference type="RefSeq" id="WP_181583046.1">
    <property type="nucleotide sequence ID" value="NZ_CP059399.1"/>
</dbReference>
<evidence type="ECO:0000256" key="7">
    <source>
        <dbReference type="ARBA" id="ARBA00022840"/>
    </source>
</evidence>
<keyword evidence="7" id="KW-0067">ATP-binding</keyword>
<dbReference type="Pfam" id="PF05108">
    <property type="entry name" value="T7SS_ESX1_EccB"/>
    <property type="match status" value="1"/>
</dbReference>
<keyword evidence="8 10" id="KW-1133">Transmembrane helix</keyword>
<dbReference type="KEGG" id="nhu:H0264_06050"/>
<evidence type="ECO:0000313" key="11">
    <source>
        <dbReference type="EMBL" id="QLY31868.1"/>
    </source>
</evidence>
<dbReference type="GO" id="GO:0005576">
    <property type="term" value="C:extracellular region"/>
    <property type="evidence" value="ECO:0007669"/>
    <property type="project" value="TreeGrafter"/>
</dbReference>
<evidence type="ECO:0000256" key="8">
    <source>
        <dbReference type="ARBA" id="ARBA00022989"/>
    </source>
</evidence>
<proteinExistence type="inferred from homology"/>
<evidence type="ECO:0000313" key="12">
    <source>
        <dbReference type="Proteomes" id="UP000515512"/>
    </source>
</evidence>
<feature type="transmembrane region" description="Helical" evidence="10">
    <location>
        <begin position="41"/>
        <end position="64"/>
    </location>
</feature>
<dbReference type="EMBL" id="CP059399">
    <property type="protein sequence ID" value="QLY31868.1"/>
    <property type="molecule type" value="Genomic_DNA"/>
</dbReference>
<keyword evidence="9 10" id="KW-0472">Membrane</keyword>
<dbReference type="GO" id="GO:0016787">
    <property type="term" value="F:hydrolase activity"/>
    <property type="evidence" value="ECO:0007669"/>
    <property type="project" value="UniProtKB-KW"/>
</dbReference>
<reference evidence="11 12" key="1">
    <citation type="submission" date="2020-07" db="EMBL/GenBank/DDBJ databases">
        <authorList>
            <person name="Zhuang K."/>
            <person name="Ran Y."/>
        </authorList>
    </citation>
    <scope>NUCLEOTIDE SEQUENCE [LARGE SCALE GENOMIC DNA]</scope>
    <source>
        <strain evidence="11 12">WCH-YHL-001</strain>
    </source>
</reference>
<dbReference type="GO" id="GO:0005524">
    <property type="term" value="F:ATP binding"/>
    <property type="evidence" value="ECO:0007669"/>
    <property type="project" value="UniProtKB-KW"/>
</dbReference>
<comment type="similarity">
    <text evidence="2">Belongs to the EccB family.</text>
</comment>
<keyword evidence="4 10" id="KW-0812">Transmembrane</keyword>
<evidence type="ECO:0000256" key="1">
    <source>
        <dbReference type="ARBA" id="ARBA00004162"/>
    </source>
</evidence>
<evidence type="ECO:0000256" key="3">
    <source>
        <dbReference type="ARBA" id="ARBA00022475"/>
    </source>
</evidence>
<keyword evidence="5" id="KW-0547">Nucleotide-binding</keyword>